<dbReference type="Pfam" id="PF02018">
    <property type="entry name" value="CBM_4_9"/>
    <property type="match status" value="1"/>
</dbReference>
<dbReference type="InterPro" id="IPR017853">
    <property type="entry name" value="GH"/>
</dbReference>
<gene>
    <name evidence="8" type="ORF">U0035_04550</name>
</gene>
<dbReference type="RefSeq" id="WP_114788862.1">
    <property type="nucleotide sequence ID" value="NZ_CP139960.1"/>
</dbReference>
<keyword evidence="1 5" id="KW-0732">Signal</keyword>
<keyword evidence="2 4" id="KW-0378">Hydrolase</keyword>
<evidence type="ECO:0000256" key="1">
    <source>
        <dbReference type="ARBA" id="ARBA00022729"/>
    </source>
</evidence>
<dbReference type="InterPro" id="IPR050386">
    <property type="entry name" value="Glycosyl_hydrolase_5"/>
</dbReference>
<evidence type="ECO:0000256" key="4">
    <source>
        <dbReference type="RuleBase" id="RU361153"/>
    </source>
</evidence>
<dbReference type="PANTHER" id="PTHR31297:SF17">
    <property type="entry name" value="ENDOGLUCANASE"/>
    <property type="match status" value="1"/>
</dbReference>
<dbReference type="PROSITE" id="PS00659">
    <property type="entry name" value="GLYCOSYL_HYDROL_F5"/>
    <property type="match status" value="1"/>
</dbReference>
<evidence type="ECO:0000313" key="9">
    <source>
        <dbReference type="Proteomes" id="UP001325680"/>
    </source>
</evidence>
<evidence type="ECO:0000256" key="2">
    <source>
        <dbReference type="ARBA" id="ARBA00022801"/>
    </source>
</evidence>
<protein>
    <submittedName>
        <fullName evidence="8">Cellulase family glycosylhydrolase</fullName>
    </submittedName>
</protein>
<sequence>MKKIFAVFYLLPVILNSYACNKNTLAQVPENPKPPERQFASAAVINQRLGRGINLGNTWESSWDKKESTPADFEKIASKGFTSVRLPIRWEMPDRAQFTPPYTINNAFLNKIKSAVDEALKNKLHVIINMHHHDSLYARPDQLKPMFLSQWKQIASSFKDYPDSLLFEVLNEPHGNLNAGRWNTFFAEALQIIRETNPQRTVLLGLAEWGGVSALDKLLVPQDQHLILTIHYYSPFHFTHQGASWTAGSDAWLGTRWKDTELDRQEVKDDFKAAIEFSKIKNIPVNIGEFGAYSTADMDSRIKWTRFMARYFEQQQFSWNYWEFNSGFGIYDPSKNTYNTGLVNALTSDTMAAPTPVTFINLYTSNFLNPQADGWKLYDNDASAASTLGISNGKAVVTISSPGTQTWYIQLMRHNTSIEAGKTYRLAFNAASDNDRNISLAFQQSSAPWLVYGIKQFSISKSEENYQYVFTPARTDAKANLVFSLGNNGLAPVTLSNIKLEEIQF</sequence>
<dbReference type="PANTHER" id="PTHR31297">
    <property type="entry name" value="GLUCAN ENDO-1,6-BETA-GLUCOSIDASE B"/>
    <property type="match status" value="1"/>
</dbReference>
<feature type="chain" id="PRO_5045388096" evidence="5">
    <location>
        <begin position="20"/>
        <end position="505"/>
    </location>
</feature>
<comment type="similarity">
    <text evidence="4">Belongs to the glycosyl hydrolase 5 (cellulase A) family.</text>
</comment>
<dbReference type="Proteomes" id="UP001325680">
    <property type="component" value="Chromosome"/>
</dbReference>
<dbReference type="InterPro" id="IPR008979">
    <property type="entry name" value="Galactose-bd-like_sf"/>
</dbReference>
<proteinExistence type="inferred from homology"/>
<dbReference type="InterPro" id="IPR003305">
    <property type="entry name" value="CenC_carb-bd"/>
</dbReference>
<evidence type="ECO:0000256" key="5">
    <source>
        <dbReference type="SAM" id="SignalP"/>
    </source>
</evidence>
<feature type="domain" description="Glycoside hydrolase family 5" evidence="6">
    <location>
        <begin position="60"/>
        <end position="325"/>
    </location>
</feature>
<dbReference type="Gene3D" id="2.60.120.260">
    <property type="entry name" value="Galactose-binding domain-like"/>
    <property type="match status" value="1"/>
</dbReference>
<feature type="signal peptide" evidence="5">
    <location>
        <begin position="1"/>
        <end position="19"/>
    </location>
</feature>
<keyword evidence="3 4" id="KW-0326">Glycosidase</keyword>
<accession>A0ABZ0W8Y4</accession>
<evidence type="ECO:0000259" key="6">
    <source>
        <dbReference type="Pfam" id="PF00150"/>
    </source>
</evidence>
<evidence type="ECO:0000259" key="7">
    <source>
        <dbReference type="Pfam" id="PF02018"/>
    </source>
</evidence>
<dbReference type="Pfam" id="PF00150">
    <property type="entry name" value="Cellulase"/>
    <property type="match status" value="1"/>
</dbReference>
<evidence type="ECO:0000256" key="3">
    <source>
        <dbReference type="ARBA" id="ARBA00023295"/>
    </source>
</evidence>
<organism evidence="8 9">
    <name type="scientific">Niabella yanshanensis</name>
    <dbReference type="NCBI Taxonomy" id="577386"/>
    <lineage>
        <taxon>Bacteria</taxon>
        <taxon>Pseudomonadati</taxon>
        <taxon>Bacteroidota</taxon>
        <taxon>Chitinophagia</taxon>
        <taxon>Chitinophagales</taxon>
        <taxon>Chitinophagaceae</taxon>
        <taxon>Niabella</taxon>
    </lineage>
</organism>
<dbReference type="EMBL" id="CP139960">
    <property type="protein sequence ID" value="WQD39414.1"/>
    <property type="molecule type" value="Genomic_DNA"/>
</dbReference>
<keyword evidence="9" id="KW-1185">Reference proteome</keyword>
<dbReference type="SUPFAM" id="SSF51445">
    <property type="entry name" value="(Trans)glycosidases"/>
    <property type="match status" value="1"/>
</dbReference>
<dbReference type="InterPro" id="IPR018087">
    <property type="entry name" value="Glyco_hydro_5_CS"/>
</dbReference>
<dbReference type="SUPFAM" id="SSF49785">
    <property type="entry name" value="Galactose-binding domain-like"/>
    <property type="match status" value="1"/>
</dbReference>
<reference evidence="8 9" key="1">
    <citation type="submission" date="2023-12" db="EMBL/GenBank/DDBJ databases">
        <title>Genome sequencing and assembly of bacterial species from a model synthetic community.</title>
        <authorList>
            <person name="Hogle S.L."/>
        </authorList>
    </citation>
    <scope>NUCLEOTIDE SEQUENCE [LARGE SCALE GENOMIC DNA]</scope>
    <source>
        <strain evidence="8 9">HAMBI_3031</strain>
    </source>
</reference>
<name>A0ABZ0W8Y4_9BACT</name>
<dbReference type="Gene3D" id="3.20.20.80">
    <property type="entry name" value="Glycosidases"/>
    <property type="match status" value="1"/>
</dbReference>
<evidence type="ECO:0000313" key="8">
    <source>
        <dbReference type="EMBL" id="WQD39414.1"/>
    </source>
</evidence>
<dbReference type="InterPro" id="IPR001547">
    <property type="entry name" value="Glyco_hydro_5"/>
</dbReference>
<feature type="domain" description="CBM-cenC" evidence="7">
    <location>
        <begin position="362"/>
        <end position="487"/>
    </location>
</feature>